<comment type="caution">
    <text evidence="1">The sequence shown here is derived from an EMBL/GenBank/DDBJ whole genome shotgun (WGS) entry which is preliminary data.</text>
</comment>
<sequence length="128" mass="14770">MGHILHTGDEEAVQRYHHELQGNRLLSMVERWAFPTYNRDVGVSSDFSLPGSVLLRRTAEEFLADLWTENEAYLRYLLGTAIPFMLRHDSTFGLRAEQVARAVQRRMESTYDTTTRRVGGETVRRLLG</sequence>
<accession>A0A917ATY3</accession>
<reference evidence="1" key="2">
    <citation type="submission" date="2020-09" db="EMBL/GenBank/DDBJ databases">
        <authorList>
            <person name="Sun Q."/>
            <person name="Zhou Y."/>
        </authorList>
    </citation>
    <scope>NUCLEOTIDE SEQUENCE</scope>
    <source>
        <strain evidence="1">CGMCC 1.15388</strain>
    </source>
</reference>
<evidence type="ECO:0000313" key="2">
    <source>
        <dbReference type="Proteomes" id="UP000633136"/>
    </source>
</evidence>
<evidence type="ECO:0000313" key="1">
    <source>
        <dbReference type="EMBL" id="GGE75695.1"/>
    </source>
</evidence>
<keyword evidence="2" id="KW-1185">Reference proteome</keyword>
<dbReference type="AlphaFoldDB" id="A0A917ATY3"/>
<reference evidence="1" key="1">
    <citation type="journal article" date="2014" name="Int. J. Syst. Evol. Microbiol.">
        <title>Complete genome sequence of Corynebacterium casei LMG S-19264T (=DSM 44701T), isolated from a smear-ripened cheese.</title>
        <authorList>
            <consortium name="US DOE Joint Genome Institute (JGI-PGF)"/>
            <person name="Walter F."/>
            <person name="Albersmeier A."/>
            <person name="Kalinowski J."/>
            <person name="Ruckert C."/>
        </authorList>
    </citation>
    <scope>NUCLEOTIDE SEQUENCE</scope>
    <source>
        <strain evidence="1">CGMCC 1.15388</strain>
    </source>
</reference>
<dbReference type="EMBL" id="BMIS01000013">
    <property type="protein sequence ID" value="GGE75695.1"/>
    <property type="molecule type" value="Genomic_DNA"/>
</dbReference>
<gene>
    <name evidence="1" type="ORF">GCM10011401_23780</name>
</gene>
<name>A0A917ATY3_9MICC</name>
<proteinExistence type="predicted"/>
<organism evidence="1 2">
    <name type="scientific">Nesterenkonia cremea</name>
    <dbReference type="NCBI Taxonomy" id="1882340"/>
    <lineage>
        <taxon>Bacteria</taxon>
        <taxon>Bacillati</taxon>
        <taxon>Actinomycetota</taxon>
        <taxon>Actinomycetes</taxon>
        <taxon>Micrococcales</taxon>
        <taxon>Micrococcaceae</taxon>
        <taxon>Nesterenkonia</taxon>
    </lineage>
</organism>
<dbReference type="Proteomes" id="UP000633136">
    <property type="component" value="Unassembled WGS sequence"/>
</dbReference>
<protein>
    <submittedName>
        <fullName evidence="1">Uncharacterized protein</fullName>
    </submittedName>
</protein>